<dbReference type="Proteomes" id="UP000479710">
    <property type="component" value="Unassembled WGS sequence"/>
</dbReference>
<gene>
    <name evidence="1" type="ORF">E2562_023848</name>
</gene>
<accession>A0A6G1D732</accession>
<keyword evidence="2" id="KW-1185">Reference proteome</keyword>
<evidence type="ECO:0000313" key="1">
    <source>
        <dbReference type="EMBL" id="KAF0908226.1"/>
    </source>
</evidence>
<proteinExistence type="predicted"/>
<dbReference type="EMBL" id="SPHZ02000007">
    <property type="protein sequence ID" value="KAF0908226.1"/>
    <property type="molecule type" value="Genomic_DNA"/>
</dbReference>
<dbReference type="AlphaFoldDB" id="A0A6G1D732"/>
<name>A0A6G1D732_9ORYZ</name>
<protein>
    <submittedName>
        <fullName evidence="1">Uncharacterized protein</fullName>
    </submittedName>
</protein>
<organism evidence="1 2">
    <name type="scientific">Oryza meyeriana var. granulata</name>
    <dbReference type="NCBI Taxonomy" id="110450"/>
    <lineage>
        <taxon>Eukaryota</taxon>
        <taxon>Viridiplantae</taxon>
        <taxon>Streptophyta</taxon>
        <taxon>Embryophyta</taxon>
        <taxon>Tracheophyta</taxon>
        <taxon>Spermatophyta</taxon>
        <taxon>Magnoliopsida</taxon>
        <taxon>Liliopsida</taxon>
        <taxon>Poales</taxon>
        <taxon>Poaceae</taxon>
        <taxon>BOP clade</taxon>
        <taxon>Oryzoideae</taxon>
        <taxon>Oryzeae</taxon>
        <taxon>Oryzinae</taxon>
        <taxon>Oryza</taxon>
        <taxon>Oryza meyeriana</taxon>
    </lineage>
</organism>
<sequence>MTATAPSTIVVVEHHLCRHLSRCAEWVRMRAGEAAAYSPMVVRRPANQSRCCHPPPIISVLPLHSELTLQPHRCHPNAASVTALLPR</sequence>
<evidence type="ECO:0000313" key="2">
    <source>
        <dbReference type="Proteomes" id="UP000479710"/>
    </source>
</evidence>
<reference evidence="1 2" key="1">
    <citation type="submission" date="2019-11" db="EMBL/GenBank/DDBJ databases">
        <title>Whole genome sequence of Oryza granulata.</title>
        <authorList>
            <person name="Li W."/>
        </authorList>
    </citation>
    <scope>NUCLEOTIDE SEQUENCE [LARGE SCALE GENOMIC DNA]</scope>
    <source>
        <strain evidence="2">cv. Menghai</strain>
        <tissue evidence="1">Leaf</tissue>
    </source>
</reference>
<comment type="caution">
    <text evidence="1">The sequence shown here is derived from an EMBL/GenBank/DDBJ whole genome shotgun (WGS) entry which is preliminary data.</text>
</comment>